<dbReference type="GO" id="GO:0008236">
    <property type="term" value="F:serine-type peptidase activity"/>
    <property type="evidence" value="ECO:0007669"/>
    <property type="project" value="InterPro"/>
</dbReference>
<dbReference type="SUPFAM" id="SSF52096">
    <property type="entry name" value="ClpP/crotonase"/>
    <property type="match status" value="1"/>
</dbReference>
<dbReference type="Proteomes" id="UP000184170">
    <property type="component" value="Unassembled WGS sequence"/>
</dbReference>
<feature type="domain" description="Tail specific protease" evidence="3">
    <location>
        <begin position="309"/>
        <end position="390"/>
    </location>
</feature>
<feature type="coiled-coil region" evidence="1">
    <location>
        <begin position="28"/>
        <end position="75"/>
    </location>
</feature>
<dbReference type="InterPro" id="IPR005151">
    <property type="entry name" value="Tail-specific_protease"/>
</dbReference>
<dbReference type="GO" id="GO:0006508">
    <property type="term" value="P:proteolysis"/>
    <property type="evidence" value="ECO:0007669"/>
    <property type="project" value="InterPro"/>
</dbReference>
<keyword evidence="5" id="KW-1185">Reference proteome</keyword>
<name>A0A1M5AQE5_9GAMM</name>
<dbReference type="Pfam" id="PF03572">
    <property type="entry name" value="Peptidase_S41"/>
    <property type="match status" value="1"/>
</dbReference>
<reference evidence="5" key="1">
    <citation type="submission" date="2016-11" db="EMBL/GenBank/DDBJ databases">
        <authorList>
            <person name="Varghese N."/>
            <person name="Submissions S."/>
        </authorList>
    </citation>
    <scope>NUCLEOTIDE SEQUENCE [LARGE SCALE GENOMIC DNA]</scope>
    <source>
        <strain evidence="5">CGMCC 1.7063</strain>
    </source>
</reference>
<dbReference type="EMBL" id="FQVA01000001">
    <property type="protein sequence ID" value="SHF32459.1"/>
    <property type="molecule type" value="Genomic_DNA"/>
</dbReference>
<dbReference type="Gene3D" id="3.90.226.10">
    <property type="entry name" value="2-enoyl-CoA Hydratase, Chain A, domain 1"/>
    <property type="match status" value="2"/>
</dbReference>
<evidence type="ECO:0000256" key="1">
    <source>
        <dbReference type="SAM" id="Coils"/>
    </source>
</evidence>
<dbReference type="STRING" id="494016.SAMN04487965_1939"/>
<keyword evidence="2" id="KW-0732">Signal</keyword>
<gene>
    <name evidence="4" type="ORF">SAMN04487965_1939</name>
</gene>
<dbReference type="InterPro" id="IPR029045">
    <property type="entry name" value="ClpP/crotonase-like_dom_sf"/>
</dbReference>
<accession>A0A1M5AQE5</accession>
<feature type="chain" id="PRO_5012861122" evidence="2">
    <location>
        <begin position="23"/>
        <end position="431"/>
    </location>
</feature>
<organism evidence="4 5">
    <name type="scientific">Microbulbifer donghaiensis</name>
    <dbReference type="NCBI Taxonomy" id="494016"/>
    <lineage>
        <taxon>Bacteria</taxon>
        <taxon>Pseudomonadati</taxon>
        <taxon>Pseudomonadota</taxon>
        <taxon>Gammaproteobacteria</taxon>
        <taxon>Cellvibrionales</taxon>
        <taxon>Microbulbiferaceae</taxon>
        <taxon>Microbulbifer</taxon>
    </lineage>
</organism>
<evidence type="ECO:0000259" key="3">
    <source>
        <dbReference type="Pfam" id="PF03572"/>
    </source>
</evidence>
<protein>
    <submittedName>
        <fullName evidence="4">Peptidase family S41</fullName>
    </submittedName>
</protein>
<evidence type="ECO:0000313" key="4">
    <source>
        <dbReference type="EMBL" id="SHF32459.1"/>
    </source>
</evidence>
<sequence length="431" mass="49022">MRLNFLTSALISLLVLSSGAQALPDREVKKWTEDLDRYQQQLEEQHINLYHSVGKAQFTEALSALKKSLPELNEQQVLVEMMRITRLVGDGHTQFAIWSGDIAFFPFRFVNIDGTYRLIATSEPYKHLIGYKLRSIDGIQIDKIVALLTPVVQGVENQYSLKVRVTGHISSAPVLYGLGITKTVHRALYTFEDDEGRQATISVASIPMRHYHDQLDHTLVPERIPFGKKQVSENENLWLSADDETKTAYVYFRRYPSFSDMEDFAEDVREYLDEHETRNLIIDLRDNGGGDFFVGLGLAWGLVLADGLDWEQGVYTLIGNRTYSAAMSNAAQFRQILHAKLVGEPTGGNPVGYQDMDSFSLPNTGWTITYSKRNYRFQDSFSSGVRPDIMIETDWPSYRSGIDKPLAWIMKEISDRNRAYLNAAAKRKETP</sequence>
<evidence type="ECO:0000313" key="5">
    <source>
        <dbReference type="Proteomes" id="UP000184170"/>
    </source>
</evidence>
<keyword evidence="1" id="KW-0175">Coiled coil</keyword>
<feature type="signal peptide" evidence="2">
    <location>
        <begin position="1"/>
        <end position="22"/>
    </location>
</feature>
<dbReference type="AlphaFoldDB" id="A0A1M5AQE5"/>
<proteinExistence type="predicted"/>
<evidence type="ECO:0000256" key="2">
    <source>
        <dbReference type="SAM" id="SignalP"/>
    </source>
</evidence>